<dbReference type="Gene3D" id="3.40.50.1010">
    <property type="entry name" value="5'-nuclease"/>
    <property type="match status" value="1"/>
</dbReference>
<sequence length="142" mass="16500">VDTTVLIDILKNEFQNYQEKLYSALQKNEDLSAPSVVFAELMPQFKGDTKLLNSFLKEHKIKIEPLDIDSVTAAGQRWMKYLKRRTKIQCPQCGHLLDGKDHFLSDFYIGGYALERCNAILTRDRGIYKKYFPELQGYENCL</sequence>
<dbReference type="InterPro" id="IPR029060">
    <property type="entry name" value="PIN-like_dom_sf"/>
</dbReference>
<dbReference type="SUPFAM" id="SSF88723">
    <property type="entry name" value="PIN domain-like"/>
    <property type="match status" value="1"/>
</dbReference>
<protein>
    <recommendedName>
        <fullName evidence="3">PIN domain-containing protein</fullName>
    </recommendedName>
</protein>
<dbReference type="Proteomes" id="UP000178797">
    <property type="component" value="Unassembled WGS sequence"/>
</dbReference>
<accession>A0A1F7RZ33</accession>
<evidence type="ECO:0000313" key="1">
    <source>
        <dbReference type="EMBL" id="OGL46318.1"/>
    </source>
</evidence>
<dbReference type="EMBL" id="MGDE01000094">
    <property type="protein sequence ID" value="OGL46318.1"/>
    <property type="molecule type" value="Genomic_DNA"/>
</dbReference>
<organism evidence="1 2">
    <name type="scientific">Candidatus Schekmanbacteria bacterium RBG_16_38_10</name>
    <dbReference type="NCBI Taxonomy" id="1817879"/>
    <lineage>
        <taxon>Bacteria</taxon>
        <taxon>Candidatus Schekmaniibacteriota</taxon>
    </lineage>
</organism>
<name>A0A1F7RZ33_9BACT</name>
<dbReference type="AlphaFoldDB" id="A0A1F7RZ33"/>
<evidence type="ECO:0008006" key="3">
    <source>
        <dbReference type="Google" id="ProtNLM"/>
    </source>
</evidence>
<evidence type="ECO:0000313" key="2">
    <source>
        <dbReference type="Proteomes" id="UP000178797"/>
    </source>
</evidence>
<reference evidence="1 2" key="1">
    <citation type="journal article" date="2016" name="Nat. Commun.">
        <title>Thousands of microbial genomes shed light on interconnected biogeochemical processes in an aquifer system.</title>
        <authorList>
            <person name="Anantharaman K."/>
            <person name="Brown C.T."/>
            <person name="Hug L.A."/>
            <person name="Sharon I."/>
            <person name="Castelle C.J."/>
            <person name="Probst A.J."/>
            <person name="Thomas B.C."/>
            <person name="Singh A."/>
            <person name="Wilkins M.J."/>
            <person name="Karaoz U."/>
            <person name="Brodie E.L."/>
            <person name="Williams K.H."/>
            <person name="Hubbard S.S."/>
            <person name="Banfield J.F."/>
        </authorList>
    </citation>
    <scope>NUCLEOTIDE SEQUENCE [LARGE SCALE GENOMIC DNA]</scope>
</reference>
<feature type="non-terminal residue" evidence="1">
    <location>
        <position position="1"/>
    </location>
</feature>
<gene>
    <name evidence="1" type="ORF">A2W05_08440</name>
</gene>
<comment type="caution">
    <text evidence="1">The sequence shown here is derived from an EMBL/GenBank/DDBJ whole genome shotgun (WGS) entry which is preliminary data.</text>
</comment>
<proteinExistence type="predicted"/>